<dbReference type="PANTHER" id="PTHR42760">
    <property type="entry name" value="SHORT-CHAIN DEHYDROGENASES/REDUCTASES FAMILY MEMBER"/>
    <property type="match status" value="1"/>
</dbReference>
<keyword evidence="5" id="KW-1185">Reference proteome</keyword>
<gene>
    <name evidence="4" type="ORF">DWE98_20075</name>
</gene>
<dbReference type="InterPro" id="IPR036291">
    <property type="entry name" value="NAD(P)-bd_dom_sf"/>
</dbReference>
<sequence>MTPRGHYPDLAGRVVLITGGASGIGETHVRAFAASGAKVAFIDKQDEAGKALERELQAGGATVSFVQCDLLDIDALGAAIDRVGETLGPVHGLINNAAVDQRHEIGTIKPDDFDWMMNVNLRHAIFAAQRVLPQMRTLGGGSIVNTSSVAWMRGIANVPLYSAAKAAIIGFTNSLARAAGPDRVRVNAIAPGYVATPRQRALWHDAEAEKRTIALQCLPDAIEPQDIAETALFLCSDAARMITKQCITINGGSL</sequence>
<dbReference type="InterPro" id="IPR020904">
    <property type="entry name" value="Sc_DH/Rdtase_CS"/>
</dbReference>
<feature type="domain" description="Ketoreductase" evidence="3">
    <location>
        <begin position="13"/>
        <end position="206"/>
    </location>
</feature>
<evidence type="ECO:0000259" key="3">
    <source>
        <dbReference type="SMART" id="SM00822"/>
    </source>
</evidence>
<dbReference type="Gene3D" id="3.40.50.720">
    <property type="entry name" value="NAD(P)-binding Rossmann-like Domain"/>
    <property type="match status" value="1"/>
</dbReference>
<proteinExistence type="inferred from homology"/>
<comment type="caution">
    <text evidence="4">The sequence shown here is derived from an EMBL/GenBank/DDBJ whole genome shotgun (WGS) entry which is preliminary data.</text>
</comment>
<accession>A0A370L3C4</accession>
<dbReference type="CDD" id="cd05233">
    <property type="entry name" value="SDR_c"/>
    <property type="match status" value="1"/>
</dbReference>
<dbReference type="InterPro" id="IPR002347">
    <property type="entry name" value="SDR_fam"/>
</dbReference>
<dbReference type="PRINTS" id="PR00081">
    <property type="entry name" value="GDHRDH"/>
</dbReference>
<name>A0A370L3C4_9HYPH</name>
<dbReference type="OrthoDB" id="9789398at2"/>
<keyword evidence="2" id="KW-0560">Oxidoreductase</keyword>
<dbReference type="EMBL" id="QQTP01000011">
    <property type="protein sequence ID" value="RDJ22196.1"/>
    <property type="molecule type" value="Genomic_DNA"/>
</dbReference>
<protein>
    <submittedName>
        <fullName evidence="4">SDR family NAD(P)-dependent oxidoreductase</fullName>
    </submittedName>
</protein>
<dbReference type="PROSITE" id="PS00061">
    <property type="entry name" value="ADH_SHORT"/>
    <property type="match status" value="1"/>
</dbReference>
<evidence type="ECO:0000256" key="2">
    <source>
        <dbReference type="ARBA" id="ARBA00023002"/>
    </source>
</evidence>
<dbReference type="FunFam" id="3.40.50.720:FF:000084">
    <property type="entry name" value="Short-chain dehydrogenase reductase"/>
    <property type="match status" value="1"/>
</dbReference>
<evidence type="ECO:0000256" key="1">
    <source>
        <dbReference type="ARBA" id="ARBA00006484"/>
    </source>
</evidence>
<dbReference type="Pfam" id="PF13561">
    <property type="entry name" value="adh_short_C2"/>
    <property type="match status" value="1"/>
</dbReference>
<dbReference type="Proteomes" id="UP000255207">
    <property type="component" value="Unassembled WGS sequence"/>
</dbReference>
<dbReference type="SMART" id="SM00822">
    <property type="entry name" value="PKS_KR"/>
    <property type="match status" value="1"/>
</dbReference>
<reference evidence="5" key="1">
    <citation type="submission" date="2018-07" db="EMBL/GenBank/DDBJ databases">
        <authorList>
            <person name="Safronova V.I."/>
            <person name="Chirak E.R."/>
            <person name="Sazanova A.L."/>
        </authorList>
    </citation>
    <scope>NUCLEOTIDE SEQUENCE [LARGE SCALE GENOMIC DNA]</scope>
    <source>
        <strain evidence="5">RCAM04685</strain>
    </source>
</reference>
<dbReference type="PRINTS" id="PR00080">
    <property type="entry name" value="SDRFAMILY"/>
</dbReference>
<organism evidence="4 5">
    <name type="scientific">Bosea caraganae</name>
    <dbReference type="NCBI Taxonomy" id="2763117"/>
    <lineage>
        <taxon>Bacteria</taxon>
        <taxon>Pseudomonadati</taxon>
        <taxon>Pseudomonadota</taxon>
        <taxon>Alphaproteobacteria</taxon>
        <taxon>Hyphomicrobiales</taxon>
        <taxon>Boseaceae</taxon>
        <taxon>Bosea</taxon>
    </lineage>
</organism>
<comment type="similarity">
    <text evidence="1">Belongs to the short-chain dehydrogenases/reductases (SDR) family.</text>
</comment>
<dbReference type="InterPro" id="IPR057326">
    <property type="entry name" value="KR_dom"/>
</dbReference>
<evidence type="ECO:0000313" key="4">
    <source>
        <dbReference type="EMBL" id="RDJ22196.1"/>
    </source>
</evidence>
<dbReference type="AlphaFoldDB" id="A0A370L3C4"/>
<dbReference type="GO" id="GO:0016616">
    <property type="term" value="F:oxidoreductase activity, acting on the CH-OH group of donors, NAD or NADP as acceptor"/>
    <property type="evidence" value="ECO:0007669"/>
    <property type="project" value="UniProtKB-ARBA"/>
</dbReference>
<dbReference type="PANTHER" id="PTHR42760:SF133">
    <property type="entry name" value="3-OXOACYL-[ACYL-CARRIER-PROTEIN] REDUCTASE"/>
    <property type="match status" value="1"/>
</dbReference>
<dbReference type="SUPFAM" id="SSF51735">
    <property type="entry name" value="NAD(P)-binding Rossmann-fold domains"/>
    <property type="match status" value="1"/>
</dbReference>
<evidence type="ECO:0000313" key="5">
    <source>
        <dbReference type="Proteomes" id="UP000255207"/>
    </source>
</evidence>
<dbReference type="RefSeq" id="WP_114831075.1">
    <property type="nucleotide sequence ID" value="NZ_QQTO01000034.1"/>
</dbReference>